<keyword evidence="4" id="KW-0677">Repeat</keyword>
<evidence type="ECO:0000313" key="19">
    <source>
        <dbReference type="EMBL" id="SFT77115.1"/>
    </source>
</evidence>
<dbReference type="GO" id="GO:0016887">
    <property type="term" value="F:ATP hydrolysis activity"/>
    <property type="evidence" value="ECO:0007669"/>
    <property type="project" value="InterPro"/>
</dbReference>
<comment type="subcellular location">
    <subcellularLocation>
        <location evidence="1">Cytoplasm</location>
    </subcellularLocation>
</comment>
<dbReference type="InterPro" id="IPR017871">
    <property type="entry name" value="ABC_transporter-like_CS"/>
</dbReference>
<sequence>MKPEYIKIEGIETNNLKNIDVIIKKKAVNLITGPSGSGKSSLAYDTISQIGLYEFNSMYSDVIFEPNFRVKSYSNMSVTVPIKQINTNNNIRSTIGTYFNINHHIALIFSILLNMPYEFFILNKEENACPKCLGIGYEKKLDLFKLIDFNSKIKDIPIRCWSKYKDFYSDILIKYCSDVGIDYNKKFFQLTKNEQQSILYGESDNKYTIRFKKTNSLSSRTTRYFGIMTGKLMLPTASISSGFFSEVICSECYGRKYSHKHHDFKISGISIGELMCTPFCEIVPWLKDVKASSESEKLTFSLQRLLDFSNTALSLNLGYLFFNRTIPSLSGGEFQRIKLVQVFNTQLMDLLIVLDEPLAGLSTKEKEIMYDKIISLSKNHTLILIDHHDMFYNSENNIIVLGWGGGKYGGERVDFKEYTKSQSVFFKSDIPKYTSIVDIKINSDIYNYHGVDIKIHERDLNLVIGISGVGKSTLLREYLPYYFKNYIYINQKPLVGNSNSNVATTLGLSDKIFYLFSKKFKKNKNFFSNHTGNEGVCQNCHGSGYISHGNDFQSISKIECKECHGTGFNKRLSTFRIKERSVIDIWNMTLDEAIFYFDFDDNICQILLDAKKILLGHLILGQAIATLSGGENVRIKILKSLKSKALVYGIDEPFRGLNTLEIHTLATFFINLSKDGRTIIVADHEEACYKYFPYRIKLNNTDKKLIGEFINE</sequence>
<dbReference type="Pfam" id="PF00005">
    <property type="entry name" value="ABC_tran"/>
    <property type="match status" value="1"/>
</dbReference>
<evidence type="ECO:0000256" key="16">
    <source>
        <dbReference type="ARBA" id="ARBA00042156"/>
    </source>
</evidence>
<dbReference type="RefSeq" id="WP_090120736.1">
    <property type="nucleotide sequence ID" value="NZ_CP045300.1"/>
</dbReference>
<dbReference type="GO" id="GO:0004518">
    <property type="term" value="F:nuclease activity"/>
    <property type="evidence" value="ECO:0007669"/>
    <property type="project" value="UniProtKB-KW"/>
</dbReference>
<dbReference type="GO" id="GO:0005737">
    <property type="term" value="C:cytoplasm"/>
    <property type="evidence" value="ECO:0007669"/>
    <property type="project" value="UniProtKB-SubCell"/>
</dbReference>
<dbReference type="OrthoDB" id="5464421at2"/>
<keyword evidence="10" id="KW-0067">ATP-binding</keyword>
<evidence type="ECO:0000259" key="17">
    <source>
        <dbReference type="Pfam" id="PF00005"/>
    </source>
</evidence>
<evidence type="ECO:0000256" key="7">
    <source>
        <dbReference type="ARBA" id="ARBA00022769"/>
    </source>
</evidence>
<evidence type="ECO:0000256" key="5">
    <source>
        <dbReference type="ARBA" id="ARBA00022741"/>
    </source>
</evidence>
<keyword evidence="8" id="KW-0863">Zinc-finger</keyword>
<dbReference type="GO" id="GO:0003677">
    <property type="term" value="F:DNA binding"/>
    <property type="evidence" value="ECO:0007669"/>
    <property type="project" value="UniProtKB-KW"/>
</dbReference>
<reference evidence="20" key="1">
    <citation type="submission" date="2016-10" db="EMBL/GenBank/DDBJ databases">
        <authorList>
            <person name="Varghese N."/>
            <person name="Submissions S."/>
        </authorList>
    </citation>
    <scope>NUCLEOTIDE SEQUENCE [LARGE SCALE GENOMIC DNA]</scope>
    <source>
        <strain evidence="20">Ah-143</strain>
    </source>
</reference>
<evidence type="ECO:0000256" key="12">
    <source>
        <dbReference type="ARBA" id="ARBA00023125"/>
    </source>
</evidence>
<evidence type="ECO:0000259" key="18">
    <source>
        <dbReference type="Pfam" id="PF17755"/>
    </source>
</evidence>
<comment type="similarity">
    <text evidence="14">Belongs to the ABC transporter superfamily. UvrA family.</text>
</comment>
<proteinExistence type="inferred from homology"/>
<keyword evidence="9" id="KW-0862">Zinc</keyword>
<dbReference type="Gene3D" id="1.20.1580.10">
    <property type="entry name" value="ABC transporter ATPase like domain"/>
    <property type="match status" value="2"/>
</dbReference>
<keyword evidence="12" id="KW-0238">DNA-binding</keyword>
<dbReference type="InterPro" id="IPR003439">
    <property type="entry name" value="ABC_transporter-like_ATP-bd"/>
</dbReference>
<feature type="domain" description="UvrA DNA-binding" evidence="18">
    <location>
        <begin position="148"/>
        <end position="228"/>
    </location>
</feature>
<evidence type="ECO:0000313" key="20">
    <source>
        <dbReference type="Proteomes" id="UP000199187"/>
    </source>
</evidence>
<dbReference type="Proteomes" id="UP000199187">
    <property type="component" value="Unassembled WGS sequence"/>
</dbReference>
<evidence type="ECO:0000256" key="4">
    <source>
        <dbReference type="ARBA" id="ARBA00022737"/>
    </source>
</evidence>
<evidence type="ECO:0000256" key="11">
    <source>
        <dbReference type="ARBA" id="ARBA00022881"/>
    </source>
</evidence>
<evidence type="ECO:0000256" key="13">
    <source>
        <dbReference type="ARBA" id="ARBA00023204"/>
    </source>
</evidence>
<dbReference type="SUPFAM" id="SSF52540">
    <property type="entry name" value="P-loop containing nucleoside triphosphate hydrolases"/>
    <property type="match status" value="2"/>
</dbReference>
<evidence type="ECO:0000256" key="1">
    <source>
        <dbReference type="ARBA" id="ARBA00004496"/>
    </source>
</evidence>
<evidence type="ECO:0000256" key="3">
    <source>
        <dbReference type="ARBA" id="ARBA00022723"/>
    </source>
</evidence>
<dbReference type="PANTHER" id="PTHR43152:SF3">
    <property type="entry name" value="UVRABC SYSTEM PROTEIN A"/>
    <property type="match status" value="1"/>
</dbReference>
<dbReference type="GO" id="GO:0006281">
    <property type="term" value="P:DNA repair"/>
    <property type="evidence" value="ECO:0007669"/>
    <property type="project" value="UniProtKB-KW"/>
</dbReference>
<name>A0A1I7AQD8_9ENTR</name>
<keyword evidence="7" id="KW-0228">DNA excision</keyword>
<dbReference type="GO" id="GO:0005524">
    <property type="term" value="F:ATP binding"/>
    <property type="evidence" value="ECO:0007669"/>
    <property type="project" value="UniProtKB-KW"/>
</dbReference>
<dbReference type="InterPro" id="IPR027417">
    <property type="entry name" value="P-loop_NTPase"/>
</dbReference>
<keyword evidence="6" id="KW-0227">DNA damage</keyword>
<dbReference type="GO" id="GO:0008270">
    <property type="term" value="F:zinc ion binding"/>
    <property type="evidence" value="ECO:0007669"/>
    <property type="project" value="UniProtKB-KW"/>
</dbReference>
<protein>
    <recommendedName>
        <fullName evidence="15">UvrABC system protein A</fullName>
    </recommendedName>
    <alternativeName>
        <fullName evidence="16">Excinuclease ABC subunit A</fullName>
    </alternativeName>
</protein>
<dbReference type="PROSITE" id="PS00211">
    <property type="entry name" value="ABC_TRANSPORTER_1"/>
    <property type="match status" value="1"/>
</dbReference>
<keyword evidence="11" id="KW-0267">Excision nuclease</keyword>
<dbReference type="AlphaFoldDB" id="A0A1I7AQD8"/>
<accession>A0A1I7AQD8</accession>
<dbReference type="PANTHER" id="PTHR43152">
    <property type="entry name" value="UVRABC SYSTEM PROTEIN A"/>
    <property type="match status" value="1"/>
</dbReference>
<dbReference type="Gene3D" id="3.40.50.300">
    <property type="entry name" value="P-loop containing nucleotide triphosphate hydrolases"/>
    <property type="match status" value="2"/>
</dbReference>
<gene>
    <name evidence="19" type="ORF">SAMN05192562_1024</name>
</gene>
<dbReference type="EMBL" id="FPAU01000002">
    <property type="protein sequence ID" value="SFT77115.1"/>
    <property type="molecule type" value="Genomic_DNA"/>
</dbReference>
<feature type="domain" description="ABC transporter" evidence="17">
    <location>
        <begin position="449"/>
        <end position="654"/>
    </location>
</feature>
<keyword evidence="5" id="KW-0547">Nucleotide-binding</keyword>
<dbReference type="InterPro" id="IPR041552">
    <property type="entry name" value="UvrA_DNA-bd"/>
</dbReference>
<organism evidence="19 20">
    <name type="scientific">Kosakonia arachidis</name>
    <dbReference type="NCBI Taxonomy" id="551989"/>
    <lineage>
        <taxon>Bacteria</taxon>
        <taxon>Pseudomonadati</taxon>
        <taxon>Pseudomonadota</taxon>
        <taxon>Gammaproteobacteria</taxon>
        <taxon>Enterobacterales</taxon>
        <taxon>Enterobacteriaceae</taxon>
        <taxon>Kosakonia</taxon>
    </lineage>
</organism>
<keyword evidence="2" id="KW-0963">Cytoplasm</keyword>
<evidence type="ECO:0000256" key="14">
    <source>
        <dbReference type="ARBA" id="ARBA00038000"/>
    </source>
</evidence>
<dbReference type="Pfam" id="PF17755">
    <property type="entry name" value="UvrA_DNA-bind"/>
    <property type="match status" value="1"/>
</dbReference>
<keyword evidence="20" id="KW-1185">Reference proteome</keyword>
<evidence type="ECO:0000256" key="15">
    <source>
        <dbReference type="ARBA" id="ARBA00039316"/>
    </source>
</evidence>
<evidence type="ECO:0000256" key="2">
    <source>
        <dbReference type="ARBA" id="ARBA00022490"/>
    </source>
</evidence>
<dbReference type="Gene3D" id="1.10.8.280">
    <property type="entry name" value="ABC transporter ATPase domain-like"/>
    <property type="match status" value="1"/>
</dbReference>
<evidence type="ECO:0000256" key="9">
    <source>
        <dbReference type="ARBA" id="ARBA00022833"/>
    </source>
</evidence>
<evidence type="ECO:0000256" key="8">
    <source>
        <dbReference type="ARBA" id="ARBA00022771"/>
    </source>
</evidence>
<evidence type="ECO:0000256" key="10">
    <source>
        <dbReference type="ARBA" id="ARBA00022840"/>
    </source>
</evidence>
<evidence type="ECO:0000256" key="6">
    <source>
        <dbReference type="ARBA" id="ARBA00022763"/>
    </source>
</evidence>
<keyword evidence="13" id="KW-0234">DNA repair</keyword>
<keyword evidence="3" id="KW-0479">Metal-binding</keyword>